<dbReference type="AlphaFoldDB" id="A0A6J6IUD3"/>
<feature type="domain" description="Mur ligase C-terminal" evidence="7">
    <location>
        <begin position="312"/>
        <end position="421"/>
    </location>
</feature>
<evidence type="ECO:0000256" key="5">
    <source>
        <dbReference type="ARBA" id="ARBA00022741"/>
    </source>
</evidence>
<dbReference type="NCBIfam" id="TIGR01087">
    <property type="entry name" value="murD"/>
    <property type="match status" value="1"/>
</dbReference>
<dbReference type="InterPro" id="IPR004101">
    <property type="entry name" value="Mur_ligase_C"/>
</dbReference>
<dbReference type="GO" id="GO:0051301">
    <property type="term" value="P:cell division"/>
    <property type="evidence" value="ECO:0007669"/>
    <property type="project" value="InterPro"/>
</dbReference>
<dbReference type="InterPro" id="IPR036565">
    <property type="entry name" value="Mur-like_cat_sf"/>
</dbReference>
<evidence type="ECO:0000256" key="2">
    <source>
        <dbReference type="ARBA" id="ARBA00004752"/>
    </source>
</evidence>
<accession>A0A6J6IUD3</accession>
<dbReference type="GO" id="GO:0008360">
    <property type="term" value="P:regulation of cell shape"/>
    <property type="evidence" value="ECO:0007669"/>
    <property type="project" value="InterPro"/>
</dbReference>
<reference evidence="9" key="1">
    <citation type="submission" date="2020-05" db="EMBL/GenBank/DDBJ databases">
        <authorList>
            <person name="Chiriac C."/>
            <person name="Salcher M."/>
            <person name="Ghai R."/>
            <person name="Kavagutti S V."/>
        </authorList>
    </citation>
    <scope>NUCLEOTIDE SEQUENCE</scope>
</reference>
<protein>
    <submittedName>
        <fullName evidence="9">Unannotated protein</fullName>
    </submittedName>
</protein>
<dbReference type="InterPro" id="IPR005762">
    <property type="entry name" value="MurD"/>
</dbReference>
<dbReference type="Pfam" id="PF02875">
    <property type="entry name" value="Mur_ligase_C"/>
    <property type="match status" value="1"/>
</dbReference>
<dbReference type="GO" id="GO:0008764">
    <property type="term" value="F:UDP-N-acetylmuramoylalanine-D-glutamate ligase activity"/>
    <property type="evidence" value="ECO:0007669"/>
    <property type="project" value="UniProtKB-EC"/>
</dbReference>
<evidence type="ECO:0000256" key="1">
    <source>
        <dbReference type="ARBA" id="ARBA00004496"/>
    </source>
</evidence>
<dbReference type="SUPFAM" id="SSF53623">
    <property type="entry name" value="MurD-like peptide ligases, catalytic domain"/>
    <property type="match status" value="1"/>
</dbReference>
<feature type="domain" description="Mur ligase central" evidence="8">
    <location>
        <begin position="117"/>
        <end position="289"/>
    </location>
</feature>
<dbReference type="EMBL" id="CAEZVK010000043">
    <property type="protein sequence ID" value="CAB4628277.1"/>
    <property type="molecule type" value="Genomic_DNA"/>
</dbReference>
<evidence type="ECO:0000259" key="7">
    <source>
        <dbReference type="Pfam" id="PF02875"/>
    </source>
</evidence>
<gene>
    <name evidence="9" type="ORF">UFOPK2000_00548</name>
</gene>
<proteinExistence type="inferred from homology"/>
<evidence type="ECO:0000256" key="3">
    <source>
        <dbReference type="ARBA" id="ARBA00022490"/>
    </source>
</evidence>
<dbReference type="InterPro" id="IPR013221">
    <property type="entry name" value="Mur_ligase_cen"/>
</dbReference>
<keyword evidence="6" id="KW-0067">ATP-binding</keyword>
<keyword evidence="5" id="KW-0547">Nucleotide-binding</keyword>
<evidence type="ECO:0000259" key="8">
    <source>
        <dbReference type="Pfam" id="PF08245"/>
    </source>
</evidence>
<comment type="subcellular location">
    <subcellularLocation>
        <location evidence="1">Cytoplasm</location>
    </subcellularLocation>
</comment>
<evidence type="ECO:0000313" key="9">
    <source>
        <dbReference type="EMBL" id="CAB4628277.1"/>
    </source>
</evidence>
<dbReference type="PANTHER" id="PTHR43692">
    <property type="entry name" value="UDP-N-ACETYLMURAMOYLALANINE--D-GLUTAMATE LIGASE"/>
    <property type="match status" value="1"/>
</dbReference>
<evidence type="ECO:0000256" key="6">
    <source>
        <dbReference type="ARBA" id="ARBA00022840"/>
    </source>
</evidence>
<keyword evidence="3" id="KW-0963">Cytoplasm</keyword>
<dbReference type="PANTHER" id="PTHR43692:SF1">
    <property type="entry name" value="UDP-N-ACETYLMURAMOYLALANINE--D-GLUTAMATE LIGASE"/>
    <property type="match status" value="1"/>
</dbReference>
<dbReference type="Gene3D" id="3.40.1190.10">
    <property type="entry name" value="Mur-like, catalytic domain"/>
    <property type="match status" value="1"/>
</dbReference>
<dbReference type="InterPro" id="IPR036615">
    <property type="entry name" value="Mur_ligase_C_dom_sf"/>
</dbReference>
<evidence type="ECO:0000256" key="4">
    <source>
        <dbReference type="ARBA" id="ARBA00022598"/>
    </source>
</evidence>
<dbReference type="HAMAP" id="MF_00639">
    <property type="entry name" value="MurD"/>
    <property type="match status" value="1"/>
</dbReference>
<dbReference type="UniPathway" id="UPA00219"/>
<comment type="pathway">
    <text evidence="2">Cell wall biogenesis; peptidoglycan biosynthesis.</text>
</comment>
<dbReference type="Pfam" id="PF21799">
    <property type="entry name" value="MurD-like_N"/>
    <property type="match status" value="1"/>
</dbReference>
<sequence length="455" mass="47290">MDAPTRGPLRSALVFGFGITGRAVATALASRGIAVVAVDEHPTDAIRAEAASMGVELVESPSPQDLTRLVSGCDLVVPSPGIPESHPVFALAQAAGVVIESEFDLADRWDSRPIVAITGTDGKTTVTTMVTAMLLASGVRAIACGNTETPLVEAIADPDTEVFVVEASSFRLATTRWFQPSVAVWLNFAPDHLDAHVSLASYESAKASIWENLNAATGVAVASATDPVVLANRNPELSTVTFGGAGTDADATVSNGFLCLPDGTQLVAIEELPRSFPHDITNALAASVAASAAGATVEGIRHTLRSFKGLHHRVEYVGEVNGVRWYDDSKATTPHAVETALQAFDSVVLLAGGRNKGLDLSVLGAHVPPVRAVVAIGEAAVEVSNAFQGRCEVRLVETSITDAVAAASELSQVGDVVLLSPGCASFDWFTSYGERGDRFAAAVRALPGFVAEAVR</sequence>
<dbReference type="GO" id="GO:0005524">
    <property type="term" value="F:ATP binding"/>
    <property type="evidence" value="ECO:0007669"/>
    <property type="project" value="UniProtKB-KW"/>
</dbReference>
<dbReference type="SUPFAM" id="SSF51984">
    <property type="entry name" value="MurCD N-terminal domain"/>
    <property type="match status" value="1"/>
</dbReference>
<dbReference type="Gene3D" id="3.90.190.20">
    <property type="entry name" value="Mur ligase, C-terminal domain"/>
    <property type="match status" value="1"/>
</dbReference>
<keyword evidence="4" id="KW-0436">Ligase</keyword>
<dbReference type="Gene3D" id="3.40.50.720">
    <property type="entry name" value="NAD(P)-binding Rossmann-like Domain"/>
    <property type="match status" value="1"/>
</dbReference>
<dbReference type="GO" id="GO:0009252">
    <property type="term" value="P:peptidoglycan biosynthetic process"/>
    <property type="evidence" value="ECO:0007669"/>
    <property type="project" value="UniProtKB-UniPathway"/>
</dbReference>
<name>A0A6J6IUD3_9ZZZZ</name>
<dbReference type="GO" id="GO:0005737">
    <property type="term" value="C:cytoplasm"/>
    <property type="evidence" value="ECO:0007669"/>
    <property type="project" value="UniProtKB-SubCell"/>
</dbReference>
<organism evidence="9">
    <name type="scientific">freshwater metagenome</name>
    <dbReference type="NCBI Taxonomy" id="449393"/>
    <lineage>
        <taxon>unclassified sequences</taxon>
        <taxon>metagenomes</taxon>
        <taxon>ecological metagenomes</taxon>
    </lineage>
</organism>
<dbReference type="SUPFAM" id="SSF53244">
    <property type="entry name" value="MurD-like peptide ligases, peptide-binding domain"/>
    <property type="match status" value="1"/>
</dbReference>
<dbReference type="Pfam" id="PF08245">
    <property type="entry name" value="Mur_ligase_M"/>
    <property type="match status" value="1"/>
</dbReference>